<accession>A0ABU0VU27</accession>
<dbReference type="PANTHER" id="PTHR43713">
    <property type="entry name" value="GLUTAMATE-1-SEMIALDEHYDE 2,1-AMINOMUTASE"/>
    <property type="match status" value="1"/>
</dbReference>
<evidence type="ECO:0000313" key="4">
    <source>
        <dbReference type="EMBL" id="MDQ2064765.1"/>
    </source>
</evidence>
<dbReference type="SUPFAM" id="SSF53383">
    <property type="entry name" value="PLP-dependent transferases"/>
    <property type="match status" value="1"/>
</dbReference>
<dbReference type="Gene3D" id="3.90.1150.10">
    <property type="entry name" value="Aspartate Aminotransferase, domain 1"/>
    <property type="match status" value="1"/>
</dbReference>
<dbReference type="EMBL" id="JAVDBT010000001">
    <property type="protein sequence ID" value="MDQ2064765.1"/>
    <property type="molecule type" value="Genomic_DNA"/>
</dbReference>
<dbReference type="Proteomes" id="UP001239680">
    <property type="component" value="Unassembled WGS sequence"/>
</dbReference>
<comment type="caution">
    <text evidence="4">The sequence shown here is derived from an EMBL/GenBank/DDBJ whole genome shotgun (WGS) entry which is preliminary data.</text>
</comment>
<dbReference type="GO" id="GO:0008483">
    <property type="term" value="F:transaminase activity"/>
    <property type="evidence" value="ECO:0007669"/>
    <property type="project" value="UniProtKB-KW"/>
</dbReference>
<dbReference type="InterPro" id="IPR015424">
    <property type="entry name" value="PyrdxlP-dep_Trfase"/>
</dbReference>
<evidence type="ECO:0000313" key="5">
    <source>
        <dbReference type="Proteomes" id="UP001239680"/>
    </source>
</evidence>
<dbReference type="PROSITE" id="PS00600">
    <property type="entry name" value="AA_TRANSFER_CLASS_3"/>
    <property type="match status" value="1"/>
</dbReference>
<dbReference type="Gene3D" id="3.40.640.10">
    <property type="entry name" value="Type I PLP-dependent aspartate aminotransferase-like (Major domain)"/>
    <property type="match status" value="1"/>
</dbReference>
<proteinExistence type="inferred from homology"/>
<evidence type="ECO:0000256" key="2">
    <source>
        <dbReference type="ARBA" id="ARBA00022898"/>
    </source>
</evidence>
<dbReference type="InterPro" id="IPR049704">
    <property type="entry name" value="Aminotrans_3_PPA_site"/>
</dbReference>
<protein>
    <submittedName>
        <fullName evidence="4">Aspartate aminotransferase family protein</fullName>
    </submittedName>
</protein>
<dbReference type="RefSeq" id="WP_306678200.1">
    <property type="nucleotide sequence ID" value="NZ_JAVDBT010000001.1"/>
</dbReference>
<dbReference type="PANTHER" id="PTHR43713:SF3">
    <property type="entry name" value="GLUTAMATE-1-SEMIALDEHYDE 2,1-AMINOMUTASE 1, CHLOROPLASTIC-RELATED"/>
    <property type="match status" value="1"/>
</dbReference>
<keyword evidence="5" id="KW-1185">Reference proteome</keyword>
<gene>
    <name evidence="4" type="ORF">Q9295_00125</name>
</gene>
<dbReference type="InterPro" id="IPR005814">
    <property type="entry name" value="Aminotrans_3"/>
</dbReference>
<comment type="cofactor">
    <cofactor evidence="1">
        <name>pyridoxal 5'-phosphate</name>
        <dbReference type="ChEBI" id="CHEBI:597326"/>
    </cofactor>
</comment>
<name>A0ABU0VU27_9RHOB</name>
<sequence>MTPRLSPPSRDLTKSNAQFQRAVQRLPLGVSSSFRYWGDDRTVYVARGKGGRTWDIDGNAYVDYRLGYGPAILGYADDRVDAAARKGMEVGGVFALSTERELIVADRIAKMVPAAELVRFSNSGTEAVMAALRLARAHTGREEYLLVEGGYHGLFDAAMWMADMEGWTPGSNGDPEMVPYGKGIPQTVKKLAHLVPMNDLQRLEDTFKQHGDRMAAMLIEPIQGNCCGISARRDYVQLARDLCDRYGVLLIIDEVKTGFRVGKGGIQGLLGIRPDITTFAKAVANGYPIALVAGREDVMRSFRFGGASHGGTYTAHSVSLAAAEECLRILDETPALVTLASYGEALKSGISGILNARGIAHSFSGHASMFGIFFAEEAPDNYRDWKVSDYSFYDRMAYYLHDLGVIVEPDSREPWFMCEAHGTEASCLTDTLKAVELAVDLTLQDQADGTLDAAE</sequence>
<evidence type="ECO:0000256" key="3">
    <source>
        <dbReference type="RuleBase" id="RU003560"/>
    </source>
</evidence>
<keyword evidence="4" id="KW-0032">Aminotransferase</keyword>
<organism evidence="4 5">
    <name type="scientific">Pseudogemmobacter lacusdianii</name>
    <dbReference type="NCBI Taxonomy" id="3069608"/>
    <lineage>
        <taxon>Bacteria</taxon>
        <taxon>Pseudomonadati</taxon>
        <taxon>Pseudomonadota</taxon>
        <taxon>Alphaproteobacteria</taxon>
        <taxon>Rhodobacterales</taxon>
        <taxon>Paracoccaceae</taxon>
        <taxon>Pseudogemmobacter</taxon>
    </lineage>
</organism>
<dbReference type="CDD" id="cd00610">
    <property type="entry name" value="OAT_like"/>
    <property type="match status" value="1"/>
</dbReference>
<keyword evidence="2 3" id="KW-0663">Pyridoxal phosphate</keyword>
<dbReference type="InterPro" id="IPR015422">
    <property type="entry name" value="PyrdxlP-dep_Trfase_small"/>
</dbReference>
<comment type="similarity">
    <text evidence="3">Belongs to the class-III pyridoxal-phosphate-dependent aminotransferase family.</text>
</comment>
<reference evidence="4 5" key="1">
    <citation type="submission" date="2023-08" db="EMBL/GenBank/DDBJ databases">
        <title>Characterization of two Paracoccaceae strains isolated from Phycosphere and proposal of Xinfangfangia lacusdiani sp. nov.</title>
        <authorList>
            <person name="Deng Y."/>
            <person name="Zhang Y.Q."/>
        </authorList>
    </citation>
    <scope>NUCLEOTIDE SEQUENCE [LARGE SCALE GENOMIC DNA]</scope>
    <source>
        <strain evidence="4 5">CPCC 101601</strain>
    </source>
</reference>
<dbReference type="Pfam" id="PF00202">
    <property type="entry name" value="Aminotran_3"/>
    <property type="match status" value="1"/>
</dbReference>
<keyword evidence="4" id="KW-0808">Transferase</keyword>
<evidence type="ECO:0000256" key="1">
    <source>
        <dbReference type="ARBA" id="ARBA00001933"/>
    </source>
</evidence>
<dbReference type="InterPro" id="IPR015421">
    <property type="entry name" value="PyrdxlP-dep_Trfase_major"/>
</dbReference>